<comment type="caution">
    <text evidence="4">The sequence shown here is derived from an EMBL/GenBank/DDBJ whole genome shotgun (WGS) entry which is preliminary data.</text>
</comment>
<gene>
    <name evidence="4" type="ORF">SVIO_105520</name>
</gene>
<dbReference type="InterPro" id="IPR049052">
    <property type="entry name" value="nSTAND1"/>
</dbReference>
<evidence type="ECO:0000259" key="2">
    <source>
        <dbReference type="Pfam" id="PF00656"/>
    </source>
</evidence>
<feature type="domain" description="Novel STAND NTPase 1" evidence="3">
    <location>
        <begin position="270"/>
        <end position="658"/>
    </location>
</feature>
<protein>
    <recommendedName>
        <fullName evidence="6">Caspase family p20 domain-containing protein</fullName>
    </recommendedName>
</protein>
<dbReference type="Pfam" id="PF20703">
    <property type="entry name" value="nSTAND1"/>
    <property type="match status" value="1"/>
</dbReference>
<evidence type="ECO:0000313" key="4">
    <source>
        <dbReference type="EMBL" id="GDY59929.1"/>
    </source>
</evidence>
<dbReference type="EMBL" id="BJHW01000002">
    <property type="protein sequence ID" value="GDY59929.1"/>
    <property type="molecule type" value="Genomic_DNA"/>
</dbReference>
<dbReference type="Gene3D" id="3.40.50.1460">
    <property type="match status" value="1"/>
</dbReference>
<evidence type="ECO:0000256" key="1">
    <source>
        <dbReference type="SAM" id="MobiDB-lite"/>
    </source>
</evidence>
<dbReference type="InterPro" id="IPR027417">
    <property type="entry name" value="P-loop_NTPase"/>
</dbReference>
<dbReference type="GO" id="GO:0006508">
    <property type="term" value="P:proteolysis"/>
    <property type="evidence" value="ECO:0007669"/>
    <property type="project" value="InterPro"/>
</dbReference>
<proteinExistence type="predicted"/>
<dbReference type="OrthoDB" id="134501at2"/>
<dbReference type="InterPro" id="IPR011600">
    <property type="entry name" value="Pept_C14_caspase"/>
</dbReference>
<keyword evidence="5" id="KW-1185">Reference proteome</keyword>
<feature type="region of interest" description="Disordered" evidence="1">
    <location>
        <begin position="848"/>
        <end position="881"/>
    </location>
</feature>
<evidence type="ECO:0000259" key="3">
    <source>
        <dbReference type="Pfam" id="PF20703"/>
    </source>
</evidence>
<accession>A0A4D4LPZ9</accession>
<reference evidence="4 5" key="1">
    <citation type="journal article" date="2020" name="Int. J. Syst. Evol. Microbiol.">
        <title>Reclassification of Streptomyces castelarensis and Streptomyces sporoclivatus as later heterotypic synonyms of Streptomyces antimycoticus.</title>
        <authorList>
            <person name="Komaki H."/>
            <person name="Tamura T."/>
        </authorList>
    </citation>
    <scope>NUCLEOTIDE SEQUENCE [LARGE SCALE GENOMIC DNA]</scope>
    <source>
        <strain evidence="4 5">NBRC 13459</strain>
    </source>
</reference>
<evidence type="ECO:0000313" key="5">
    <source>
        <dbReference type="Proteomes" id="UP000301309"/>
    </source>
</evidence>
<name>A0A4D4LPZ9_STRVO</name>
<dbReference type="Pfam" id="PF00656">
    <property type="entry name" value="Peptidase_C14"/>
    <property type="match status" value="1"/>
</dbReference>
<feature type="domain" description="Peptidase C14 caspase" evidence="2">
    <location>
        <begin position="18"/>
        <end position="227"/>
    </location>
</feature>
<organism evidence="4 5">
    <name type="scientific">Streptomyces violaceusniger</name>
    <dbReference type="NCBI Taxonomy" id="68280"/>
    <lineage>
        <taxon>Bacteria</taxon>
        <taxon>Bacillati</taxon>
        <taxon>Actinomycetota</taxon>
        <taxon>Actinomycetes</taxon>
        <taxon>Kitasatosporales</taxon>
        <taxon>Streptomycetaceae</taxon>
        <taxon>Streptomyces</taxon>
        <taxon>Streptomyces violaceusniger group</taxon>
    </lineage>
</organism>
<sequence length="881" mass="94631">MSPPEQPTVSGLAGPHAYAVVVGTGRHPQGSGLPDLPGARRSAAAVAEVLASVCGMNPDHIQLLTDPANPTDVLAAVERATTRVPEDGIVVFFFAGHGLLGPQDGLYLATAASASADSTAYAVPYDEVRKALSASPASPVVILDCCFSGLAEAASQGARRDPYLAARPVGSFLLTSATYYAASFAPEGARYTLFSGELLRLLTEGDTAGPKRFTLADLYRHLDQRFHGGPARPHADGVGRVGDLVVAPNPRYAPAPEAEPLPHESGGVCPYPGMRPFLPEERHLFFGRAELTRALLERVAPTAPPGPVVLVGPSGAGKSSLLRAGLGASPDVRRPVLLLPAPGPAPFRELVAQWADAVGRPFGETAAELGAGRFPTPPGDTHRAPGVLIVDQLEEIFTQCQDPEERDLFIRAVSVRRDGGPRIVLGLRADYYGHFLRDPRLSRIIRDGQFTVAPMTDDQLLSVIRGPADHAGLHLEDGLAELLLRDLREQDTSTGGDTIALPFLAHALQETWTRRRDGRMTVSGYHATGGIRGSVAQTAERVHASLEPADRPALRALLLRLVHLVGAEGKAVRRRVRTEDLVAASDERDRQRNTALLRGLVEARLVVVDDDRAQLCHDSLLYGWPALRSWINENLEALLAHRSLAEAADAWDEAGRPPSGLYTGKHLTAVQNRFEDGGRILELRGVERDFLAASVSARRRGAVRLRTGVSLLVALALVLGVAVVRADRASDDAEHRKAVETAQELVARADELRERDPLTAFQLSLAAYRMARIPETRAGLYASYVARRQVVLTAAPAWCSTWRSAPTGGGLRPRCGEERRRAASPGNWRCGTCAPRSAHDRRPLCRSVNTPMATRHSPTILESPSSRSRTPGDSPCGTSRT</sequence>
<evidence type="ECO:0008006" key="6">
    <source>
        <dbReference type="Google" id="ProtNLM"/>
    </source>
</evidence>
<dbReference type="AlphaFoldDB" id="A0A4D4LPZ9"/>
<dbReference type="GO" id="GO:0004197">
    <property type="term" value="F:cysteine-type endopeptidase activity"/>
    <property type="evidence" value="ECO:0007669"/>
    <property type="project" value="InterPro"/>
</dbReference>
<dbReference type="Proteomes" id="UP000301309">
    <property type="component" value="Unassembled WGS sequence"/>
</dbReference>
<dbReference type="CDD" id="cd00009">
    <property type="entry name" value="AAA"/>
    <property type="match status" value="1"/>
</dbReference>
<dbReference type="NCBIfam" id="NF047832">
    <property type="entry name" value="caspase_w_EACC1"/>
    <property type="match status" value="1"/>
</dbReference>
<dbReference type="SUPFAM" id="SSF52540">
    <property type="entry name" value="P-loop containing nucleoside triphosphate hydrolases"/>
    <property type="match status" value="1"/>
</dbReference>